<evidence type="ECO:0000313" key="4">
    <source>
        <dbReference type="Proteomes" id="UP000000673"/>
    </source>
</evidence>
<reference evidence="2" key="2">
    <citation type="submission" date="2010-05" db="EMBL/GenBank/DDBJ databases">
        <authorList>
            <person name="Almeida L.G."/>
            <person name="Nicolas M.F."/>
            <person name="Souza R.C."/>
            <person name="Vasconcelos A.T.R."/>
        </authorList>
    </citation>
    <scope>NUCLEOTIDE SEQUENCE</scope>
</reference>
<feature type="compositionally biased region" description="Basic and acidic residues" evidence="1">
    <location>
        <begin position="331"/>
        <end position="348"/>
    </location>
</feature>
<sequence>MASKSSKINFSEVLPEDEKIISRNLAWRKIVERYSKAGSGDDDEGILISDLVQHDLASDDVLSDESSASEVSEDDTSYSDSSDDDFEENKQQLAVAVKARTNQWKESGLIKLFEDNFTLGTKEALNWVQQCKAGQGKAIEREQETRFTEIDGDKTLDVSCKRNVSVLNQNGTQKFASINNSNVEMKHGTGKRIIFQQTERTLTTIFDVTAGSTMDLSLPPSFLSFSNMSAKNIPSILSIQNLSTSKPKPSRKVIFKPPKPPKKCYRKEPNDHSQQRTVTIKEIPAKQVANKQTEPIIISSADSDSGKSDSLSPEKVRKPLKQKQVTFKLLESPEHAPNDRSQQNKEKAPANPSKQVTKTHTKATAICSTESVNNELPGDTIKPFNQKQINVSKPKPTASCDGSQKQNTYNTRTSKQNITAIKGNFGVKCDSSIKPKIKPQKNQQTVVAIVPFRWVC</sequence>
<feature type="region of interest" description="Disordered" evidence="1">
    <location>
        <begin position="242"/>
        <end position="360"/>
    </location>
</feature>
<evidence type="ECO:0000256" key="1">
    <source>
        <dbReference type="SAM" id="MobiDB-lite"/>
    </source>
</evidence>
<reference evidence="3" key="4">
    <citation type="submission" date="2015-06" db="UniProtKB">
        <authorList>
            <consortium name="EnsemblMetazoa"/>
        </authorList>
    </citation>
    <scope>IDENTIFICATION</scope>
</reference>
<gene>
    <name evidence="2" type="ORF">AND_000162</name>
</gene>
<proteinExistence type="predicted"/>
<organism evidence="2">
    <name type="scientific">Anopheles darlingi</name>
    <name type="common">Mosquito</name>
    <dbReference type="NCBI Taxonomy" id="43151"/>
    <lineage>
        <taxon>Eukaryota</taxon>
        <taxon>Metazoa</taxon>
        <taxon>Ecdysozoa</taxon>
        <taxon>Arthropoda</taxon>
        <taxon>Hexapoda</taxon>
        <taxon>Insecta</taxon>
        <taxon>Pterygota</taxon>
        <taxon>Neoptera</taxon>
        <taxon>Endopterygota</taxon>
        <taxon>Diptera</taxon>
        <taxon>Nematocera</taxon>
        <taxon>Culicoidea</taxon>
        <taxon>Culicidae</taxon>
        <taxon>Anophelinae</taxon>
        <taxon>Anopheles</taxon>
    </lineage>
</organism>
<reference evidence="2" key="3">
    <citation type="journal article" date="2013" name="Nucleic Acids Res.">
        <title>The genome of Anopheles darlingi, the main neotropical malaria vector.</title>
        <authorList>
            <person name="Marinotti O."/>
            <person name="Cerqueira G.C."/>
            <person name="de Almeida L.G."/>
            <person name="Ferro M.I."/>
            <person name="Loreto E.L."/>
            <person name="Zaha A."/>
            <person name="Teixeira S.M."/>
            <person name="Wespiser A.R."/>
            <person name="Almeida E Silva A."/>
            <person name="Schlindwein A.D."/>
            <person name="Pacheco A.C."/>
            <person name="Silva A.L."/>
            <person name="Graveley B.R."/>
            <person name="Walenz B.P."/>
            <person name="Lima Bde A."/>
            <person name="Ribeiro C.A."/>
            <person name="Nunes-Silva C.G."/>
            <person name="de Carvalho C.R."/>
            <person name="Soares C.M."/>
            <person name="de Menezes C.B."/>
            <person name="Matiolli C."/>
            <person name="Caffrey D."/>
            <person name="Araujo D.A."/>
            <person name="de Oliveira D.M."/>
            <person name="Golenbock D."/>
            <person name="Grisard E.C."/>
            <person name="Fantinatti-Garboggini F."/>
            <person name="de Carvalho F.M."/>
            <person name="Barcellos F.G."/>
            <person name="Prosdocimi F."/>
            <person name="May G."/>
            <person name="Azevedo Junior G.M."/>
            <person name="Guimaraes G.M."/>
            <person name="Goldman G.H."/>
            <person name="Padilha I.Q."/>
            <person name="Batista Jda S."/>
            <person name="Ferro J.A."/>
            <person name="Ribeiro J.M."/>
            <person name="Fietto J.L."/>
            <person name="Dabbas K.M."/>
            <person name="Cerdeira L."/>
            <person name="Agnez-Lima L.F."/>
            <person name="Brocchi M."/>
            <person name="de Carvalho M.O."/>
            <person name="Teixeira Mde M."/>
            <person name="Diniz Maia Mde M."/>
            <person name="Goldman M.H."/>
            <person name="Cruz Schneider M.P."/>
            <person name="Felipe M.S."/>
            <person name="Hungria M."/>
            <person name="Nicolas M.F."/>
            <person name="Pereira M."/>
            <person name="Montes M.A."/>
            <person name="Cantao M.E."/>
            <person name="Vincentz M."/>
            <person name="Rafael M.S."/>
            <person name="Silverman N."/>
            <person name="Stoco P.H."/>
            <person name="Souza R.C."/>
            <person name="Vicentini R."/>
            <person name="Gazzinelli R.T."/>
            <person name="Neves Rde O."/>
            <person name="Silva R."/>
            <person name="Astolfi-Filho S."/>
            <person name="Maciel T.E."/>
            <person name="Urmenyi T.P."/>
            <person name="Tadei W.P."/>
            <person name="Camargo E.P."/>
            <person name="de Vasconcelos A.T."/>
        </authorList>
    </citation>
    <scope>NUCLEOTIDE SEQUENCE</scope>
</reference>
<evidence type="ECO:0000313" key="2">
    <source>
        <dbReference type="EMBL" id="ETN68010.1"/>
    </source>
</evidence>
<dbReference type="VEuPathDB" id="VectorBase:ADAC000162"/>
<dbReference type="EMBL" id="ADMH02000042">
    <property type="protein sequence ID" value="ETN68010.1"/>
    <property type="molecule type" value="Genomic_DNA"/>
</dbReference>
<feature type="compositionally biased region" description="Acidic residues" evidence="1">
    <location>
        <begin position="71"/>
        <end position="85"/>
    </location>
</feature>
<dbReference type="eggNOG" id="ENOG502T8X5">
    <property type="taxonomic scope" value="Eukaryota"/>
</dbReference>
<protein>
    <submittedName>
        <fullName evidence="2 3">Uncharacterized protein</fullName>
    </submittedName>
</protein>
<feature type="region of interest" description="Disordered" evidence="1">
    <location>
        <begin position="61"/>
        <end position="85"/>
    </location>
</feature>
<feature type="compositionally biased region" description="Basic and acidic residues" evidence="1">
    <location>
        <begin position="304"/>
        <end position="317"/>
    </location>
</feature>
<dbReference type="HOGENOM" id="CLU_600232_0_0_1"/>
<name>W5JX35_ANODA</name>
<accession>W5JX35</accession>
<reference evidence="2 4" key="1">
    <citation type="journal article" date="2010" name="BMC Genomics">
        <title>Combination of measures distinguishes pre-miRNAs from other stem-loops in the genome of the newly sequenced Anopheles darlingi.</title>
        <authorList>
            <person name="Mendes N.D."/>
            <person name="Freitas A.T."/>
            <person name="Vasconcelos A.T."/>
            <person name="Sagot M.F."/>
        </authorList>
    </citation>
    <scope>NUCLEOTIDE SEQUENCE</scope>
</reference>
<dbReference type="VEuPathDB" id="VectorBase:ADAR2_001583"/>
<dbReference type="EnsemblMetazoa" id="ADAC000162-RA">
    <property type="protein sequence ID" value="ADAC000162-PA"/>
    <property type="gene ID" value="ADAC000162"/>
</dbReference>
<dbReference type="Proteomes" id="UP000000673">
    <property type="component" value="Unassembled WGS sequence"/>
</dbReference>
<feature type="compositionally biased region" description="Basic residues" evidence="1">
    <location>
        <begin position="248"/>
        <end position="265"/>
    </location>
</feature>
<evidence type="ECO:0000313" key="3">
    <source>
        <dbReference type="EnsemblMetazoa" id="ADAC000162-PA"/>
    </source>
</evidence>
<dbReference type="AlphaFoldDB" id="W5JX35"/>
<keyword evidence="4" id="KW-1185">Reference proteome</keyword>